<evidence type="ECO:0000256" key="1">
    <source>
        <dbReference type="SAM" id="MobiDB-lite"/>
    </source>
</evidence>
<feature type="region of interest" description="Disordered" evidence="1">
    <location>
        <begin position="105"/>
        <end position="141"/>
    </location>
</feature>
<sequence length="179" mass="19343">MRICTGWLQEYSASGNSRRSVSSIAATNPACVRAVFHVDGELRRIKLSVSFTPIGSVGMADVPVLLTTVLTSGKRRKICSCFVTDASTVSRDAEGRRVVVTAKAPSSSWGMNSPPRRVARPTDNTRTTSVPPNRSRGCASPHSVRCAYGARRRAISHVSPFGRTRARVRAAITGIQMKQ</sequence>
<proteinExistence type="predicted"/>
<organism evidence="2 3">
    <name type="scientific">Acetobacter pasteurianus NBRC 3188</name>
    <dbReference type="NCBI Taxonomy" id="1226663"/>
    <lineage>
        <taxon>Bacteria</taxon>
        <taxon>Pseudomonadati</taxon>
        <taxon>Pseudomonadota</taxon>
        <taxon>Alphaproteobacteria</taxon>
        <taxon>Acetobacterales</taxon>
        <taxon>Acetobacteraceae</taxon>
        <taxon>Acetobacter</taxon>
    </lineage>
</organism>
<name>A0A401WTY7_ACEPA</name>
<reference evidence="2 3" key="1">
    <citation type="submission" date="2016-06" db="EMBL/GenBank/DDBJ databases">
        <title>Acetobacter pasteurianus NBRC 3188 whole genome sequencing project.</title>
        <authorList>
            <person name="Matsutani M."/>
            <person name="Shiwa Y."/>
            <person name="Okamoto-Kainuma A."/>
            <person name="Ishikawa M."/>
            <person name="Koizumi Y."/>
            <person name="Yoshikawa H."/>
            <person name="Yakushi T."/>
            <person name="Matsushita K."/>
        </authorList>
    </citation>
    <scope>NUCLEOTIDE SEQUENCE [LARGE SCALE GENOMIC DNA]</scope>
    <source>
        <strain evidence="2 3">NBRC 3188</strain>
    </source>
</reference>
<dbReference type="EMBL" id="BDES01000035">
    <property type="protein sequence ID" value="GCD52765.1"/>
    <property type="molecule type" value="Genomic_DNA"/>
</dbReference>
<evidence type="ECO:0000313" key="2">
    <source>
        <dbReference type="EMBL" id="GCD52765.1"/>
    </source>
</evidence>
<protein>
    <submittedName>
        <fullName evidence="2">Uncharacterized protein</fullName>
    </submittedName>
</protein>
<evidence type="ECO:0000313" key="3">
    <source>
        <dbReference type="Proteomes" id="UP000287300"/>
    </source>
</evidence>
<gene>
    <name evidence="2" type="ORF">NBRC3188_1462</name>
</gene>
<dbReference type="Proteomes" id="UP000287300">
    <property type="component" value="Unassembled WGS sequence"/>
</dbReference>
<feature type="compositionally biased region" description="Polar residues" evidence="1">
    <location>
        <begin position="122"/>
        <end position="132"/>
    </location>
</feature>
<dbReference type="AlphaFoldDB" id="A0A401WTY7"/>
<accession>A0A401WTY7</accession>
<comment type="caution">
    <text evidence="2">The sequence shown here is derived from an EMBL/GenBank/DDBJ whole genome shotgun (WGS) entry which is preliminary data.</text>
</comment>